<dbReference type="Pfam" id="PF01312">
    <property type="entry name" value="Bac_export_2"/>
    <property type="match status" value="1"/>
</dbReference>
<accession>A0AAN2BLC7</accession>
<evidence type="ECO:0000256" key="3">
    <source>
        <dbReference type="ARBA" id="ARBA00023225"/>
    </source>
</evidence>
<dbReference type="PANTHER" id="PTHR30531:SF12">
    <property type="entry name" value="FLAGELLAR BIOSYNTHETIC PROTEIN FLHB"/>
    <property type="match status" value="1"/>
</dbReference>
<keyword evidence="5" id="KW-0966">Cell projection</keyword>
<dbReference type="Gene3D" id="3.40.1690.10">
    <property type="entry name" value="secretion proteins EscU"/>
    <property type="match status" value="1"/>
</dbReference>
<dbReference type="AlphaFoldDB" id="A0AAN2BLC7"/>
<protein>
    <recommendedName>
        <fullName evidence="2">Flagellar biosynthetic protein FlhB</fullName>
    </recommendedName>
</protein>
<dbReference type="InterPro" id="IPR029025">
    <property type="entry name" value="T3SS_substrate_exporter_C"/>
</dbReference>
<organism evidence="5 6">
    <name type="scientific">Marinagarivorans cellulosilyticus</name>
    <dbReference type="NCBI Taxonomy" id="2721545"/>
    <lineage>
        <taxon>Bacteria</taxon>
        <taxon>Pseudomonadati</taxon>
        <taxon>Pseudomonadota</taxon>
        <taxon>Gammaproteobacteria</taxon>
        <taxon>Cellvibrionales</taxon>
        <taxon>Cellvibrionaceae</taxon>
        <taxon>Marinagarivorans</taxon>
    </lineage>
</organism>
<dbReference type="EMBL" id="AP023086">
    <property type="protein sequence ID" value="BCD99003.1"/>
    <property type="molecule type" value="Genomic_DNA"/>
</dbReference>
<dbReference type="RefSeq" id="WP_236983823.1">
    <property type="nucleotide sequence ID" value="NZ_AP023086.1"/>
</dbReference>
<keyword evidence="5" id="KW-0969">Cilium</keyword>
<evidence type="ECO:0000313" key="6">
    <source>
        <dbReference type="Proteomes" id="UP001320119"/>
    </source>
</evidence>
<dbReference type="KEGG" id="marq:MARGE09_P3204"/>
<evidence type="ECO:0000313" key="5">
    <source>
        <dbReference type="EMBL" id="BCD99003.1"/>
    </source>
</evidence>
<proteinExistence type="inferred from homology"/>
<dbReference type="SUPFAM" id="SSF160544">
    <property type="entry name" value="EscU C-terminal domain-like"/>
    <property type="match status" value="1"/>
</dbReference>
<dbReference type="PANTHER" id="PTHR30531">
    <property type="entry name" value="FLAGELLAR BIOSYNTHETIC PROTEIN FLHB"/>
    <property type="match status" value="1"/>
</dbReference>
<evidence type="ECO:0000256" key="2">
    <source>
        <dbReference type="ARBA" id="ARBA00021622"/>
    </source>
</evidence>
<comment type="function">
    <text evidence="4">Required for formation of the rod structure in the basal body of the flagellar apparatus. Together with FliI and FliH, may constitute the export apparatus of flagellin.</text>
</comment>
<gene>
    <name evidence="5" type="ORF">MARGE09_P3204</name>
</gene>
<keyword evidence="6" id="KW-1185">Reference proteome</keyword>
<keyword evidence="3" id="KW-0813">Transport</keyword>
<reference evidence="5 6" key="1">
    <citation type="journal article" date="2022" name="IScience">
        <title>An ultrasensitive nanofiber-based assay for enzymatic hydrolysis and deep-sea microbial degradation of cellulose.</title>
        <authorList>
            <person name="Tsudome M."/>
            <person name="Tachioka M."/>
            <person name="Miyazaki M."/>
            <person name="Uchimura K."/>
            <person name="Tsuda M."/>
            <person name="Takaki Y."/>
            <person name="Deguchi S."/>
        </authorList>
    </citation>
    <scope>NUCLEOTIDE SEQUENCE [LARGE SCALE GENOMIC DNA]</scope>
    <source>
        <strain evidence="5 6">GE09</strain>
    </source>
</reference>
<dbReference type="GO" id="GO:0005886">
    <property type="term" value="C:plasma membrane"/>
    <property type="evidence" value="ECO:0007669"/>
    <property type="project" value="TreeGrafter"/>
</dbReference>
<dbReference type="Proteomes" id="UP001320119">
    <property type="component" value="Chromosome"/>
</dbReference>
<dbReference type="GO" id="GO:0009306">
    <property type="term" value="P:protein secretion"/>
    <property type="evidence" value="ECO:0007669"/>
    <property type="project" value="InterPro"/>
</dbReference>
<name>A0AAN2BLC7_9GAMM</name>
<evidence type="ECO:0000256" key="4">
    <source>
        <dbReference type="ARBA" id="ARBA00025078"/>
    </source>
</evidence>
<keyword evidence="5" id="KW-0282">Flagellum</keyword>
<comment type="similarity">
    <text evidence="1">Belongs to the type III secretion exporter family.</text>
</comment>
<keyword evidence="3" id="KW-0653">Protein transport</keyword>
<evidence type="ECO:0000256" key="1">
    <source>
        <dbReference type="ARBA" id="ARBA00010690"/>
    </source>
</evidence>
<sequence>MASINTQEPTPQELSKAVALFYDGQEAPKVIAKGEDETAEAILALALEHDIPICNNPALADLLTLLEIGDHIPKELYLAIAHIIAFAYQLRPNNNDDPQIPRL</sequence>
<keyword evidence="3" id="KW-1006">Bacterial flagellum protein export</keyword>
<dbReference type="InterPro" id="IPR006135">
    <property type="entry name" value="T3SS_substrate_exporter"/>
</dbReference>